<name>A0ABS9KH28_9BACT</name>
<proteinExistence type="predicted"/>
<dbReference type="InterPro" id="IPR036942">
    <property type="entry name" value="Beta-barrel_TonB_sf"/>
</dbReference>
<evidence type="ECO:0000313" key="9">
    <source>
        <dbReference type="EMBL" id="MCG2590107.1"/>
    </source>
</evidence>
<organism evidence="9 10">
    <name type="scientific">Rhodohalobacter sulfatireducens</name>
    <dbReference type="NCBI Taxonomy" id="2911366"/>
    <lineage>
        <taxon>Bacteria</taxon>
        <taxon>Pseudomonadati</taxon>
        <taxon>Balneolota</taxon>
        <taxon>Balneolia</taxon>
        <taxon>Balneolales</taxon>
        <taxon>Balneolaceae</taxon>
        <taxon>Rhodohalobacter</taxon>
    </lineage>
</organism>
<feature type="domain" description="TonB-dependent receptor plug" evidence="8">
    <location>
        <begin position="141"/>
        <end position="230"/>
    </location>
</feature>
<keyword evidence="9" id="KW-0675">Receptor</keyword>
<keyword evidence="10" id="KW-1185">Reference proteome</keyword>
<dbReference type="EMBL" id="JAKLWS010000026">
    <property type="protein sequence ID" value="MCG2590107.1"/>
    <property type="molecule type" value="Genomic_DNA"/>
</dbReference>
<dbReference type="PANTHER" id="PTHR30069">
    <property type="entry name" value="TONB-DEPENDENT OUTER MEMBRANE RECEPTOR"/>
    <property type="match status" value="1"/>
</dbReference>
<evidence type="ECO:0000256" key="2">
    <source>
        <dbReference type="ARBA" id="ARBA00022448"/>
    </source>
</evidence>
<dbReference type="InterPro" id="IPR037066">
    <property type="entry name" value="Plug_dom_sf"/>
</dbReference>
<dbReference type="Gene3D" id="2.170.130.10">
    <property type="entry name" value="TonB-dependent receptor, plug domain"/>
    <property type="match status" value="1"/>
</dbReference>
<dbReference type="InterPro" id="IPR008969">
    <property type="entry name" value="CarboxyPept-like_regulatory"/>
</dbReference>
<keyword evidence="5" id="KW-0732">Signal</keyword>
<comment type="caution">
    <text evidence="9">The sequence shown here is derived from an EMBL/GenBank/DDBJ whole genome shotgun (WGS) entry which is preliminary data.</text>
</comment>
<evidence type="ECO:0000256" key="4">
    <source>
        <dbReference type="ARBA" id="ARBA00022692"/>
    </source>
</evidence>
<keyword evidence="7" id="KW-0998">Cell outer membrane</keyword>
<dbReference type="Pfam" id="PF07715">
    <property type="entry name" value="Plug"/>
    <property type="match status" value="1"/>
</dbReference>
<evidence type="ECO:0000256" key="3">
    <source>
        <dbReference type="ARBA" id="ARBA00022452"/>
    </source>
</evidence>
<evidence type="ECO:0000256" key="5">
    <source>
        <dbReference type="ARBA" id="ARBA00022729"/>
    </source>
</evidence>
<dbReference type="PANTHER" id="PTHR30069:SF29">
    <property type="entry name" value="HEMOGLOBIN AND HEMOGLOBIN-HAPTOGLOBIN-BINDING PROTEIN 1-RELATED"/>
    <property type="match status" value="1"/>
</dbReference>
<accession>A0ABS9KH28</accession>
<gene>
    <name evidence="9" type="ORF">L6773_16130</name>
</gene>
<evidence type="ECO:0000313" key="10">
    <source>
        <dbReference type="Proteomes" id="UP001165366"/>
    </source>
</evidence>
<dbReference type="Gene3D" id="2.60.40.1120">
    <property type="entry name" value="Carboxypeptidase-like, regulatory domain"/>
    <property type="match status" value="1"/>
</dbReference>
<evidence type="ECO:0000256" key="6">
    <source>
        <dbReference type="ARBA" id="ARBA00023136"/>
    </source>
</evidence>
<dbReference type="Proteomes" id="UP001165366">
    <property type="component" value="Unassembled WGS sequence"/>
</dbReference>
<reference evidence="9" key="2">
    <citation type="submission" date="2024-05" db="EMBL/GenBank/DDBJ databases">
        <title>Rhodohalobacter halophilus gen. nov., sp. nov., a moderately halophilic member of the family Balneolaceae.</title>
        <authorList>
            <person name="Xia J."/>
        </authorList>
    </citation>
    <scope>NUCLEOTIDE SEQUENCE</scope>
    <source>
        <strain evidence="9">WB101</strain>
    </source>
</reference>
<evidence type="ECO:0000259" key="8">
    <source>
        <dbReference type="Pfam" id="PF07715"/>
    </source>
</evidence>
<evidence type="ECO:0000256" key="1">
    <source>
        <dbReference type="ARBA" id="ARBA00004571"/>
    </source>
</evidence>
<dbReference type="SUPFAM" id="SSF56935">
    <property type="entry name" value="Porins"/>
    <property type="match status" value="1"/>
</dbReference>
<dbReference type="Pfam" id="PF13620">
    <property type="entry name" value="CarboxypepD_reg"/>
    <property type="match status" value="1"/>
</dbReference>
<protein>
    <submittedName>
        <fullName evidence="9">TonB-dependent receptor</fullName>
    </submittedName>
</protein>
<keyword evidence="2" id="KW-0813">Transport</keyword>
<sequence>MIRNQIQKIGGFLFLVIIFLNSTDAISQSKTIRGIITDASTGQTIQGANIVLFDQGDNQVKGTVSDRNGFYRLQNISADEYRIRISYIGFITKTDTLNIAENEEITTYSTSLRVNSAELDELVVSVESEAAQLKGGHQRVSAIDLNRVVTPAGSGDIANYLQALPGVVSAGDRGGQLFVRGGTPSENLVLIDGLTIYQPFHIIGFFSAFPENLLANADFYAGGFSPKYNGRISSVLDVQMRDGDVNNTNSSVSISPFLTEIQMEGPLGDGNNSSWIASVRSSQIEQTSDLFLGKTQPLRFDSQFLKFTRFNEDGTRCSAMAMRTYDRGKLDFDMGNSFSWSNFVLGGKCTHLPQESNTFVDFNFGLSHLSNKIGGSLETNLSSALTKFSLDLDINQTVGNVKLNYGVNSHMKWINYNIEELFQIPQSETDILLGLGSFTEAEIPLGEKITVRPGASLSFYANTYNPSIEPRLRFSWQPFGNDNQELNASIGIYRQTIAGISDLRDAGSAFIAWLPTPNDERMEAIHSLVGWQQQLGSGLQFSAEGYYKKLQNIPVSVWSTIAEFTTDIAFANGDIWGADVRLEYNHRLFYAFLGYGYSWTKYRSAQENFNVWFGSPIQSYHPGHDRRHQINSMVSAYLGKYTVGLRWQMGTGLPFTRQMGSDGIFLYEDGLPNVRTDYGTPRVILDKPFKGRTPIYHRLDVSLEREFEVGFGTLFAQAGAINTYNRTNLFYYDVFTQRRINQLPFAPYASLKMEF</sequence>
<keyword evidence="4" id="KW-0812">Transmembrane</keyword>
<evidence type="ECO:0000256" key="7">
    <source>
        <dbReference type="ARBA" id="ARBA00023237"/>
    </source>
</evidence>
<comment type="subcellular location">
    <subcellularLocation>
        <location evidence="1">Cell outer membrane</location>
        <topology evidence="1">Multi-pass membrane protein</topology>
    </subcellularLocation>
</comment>
<dbReference type="SUPFAM" id="SSF49464">
    <property type="entry name" value="Carboxypeptidase regulatory domain-like"/>
    <property type="match status" value="1"/>
</dbReference>
<reference evidence="9" key="1">
    <citation type="submission" date="2022-01" db="EMBL/GenBank/DDBJ databases">
        <authorList>
            <person name="Wang Y."/>
        </authorList>
    </citation>
    <scope>NUCLEOTIDE SEQUENCE</scope>
    <source>
        <strain evidence="9">WB101</strain>
    </source>
</reference>
<keyword evidence="6" id="KW-0472">Membrane</keyword>
<dbReference type="RefSeq" id="WP_237855464.1">
    <property type="nucleotide sequence ID" value="NZ_JAKLWS010000026.1"/>
</dbReference>
<dbReference type="InterPro" id="IPR012910">
    <property type="entry name" value="Plug_dom"/>
</dbReference>
<dbReference type="Gene3D" id="2.40.170.20">
    <property type="entry name" value="TonB-dependent receptor, beta-barrel domain"/>
    <property type="match status" value="1"/>
</dbReference>
<keyword evidence="3" id="KW-1134">Transmembrane beta strand</keyword>
<dbReference type="InterPro" id="IPR039426">
    <property type="entry name" value="TonB-dep_rcpt-like"/>
</dbReference>